<gene>
    <name evidence="1" type="ORF">MNBD_IGNAVI01-2448</name>
</gene>
<reference evidence="1" key="1">
    <citation type="submission" date="2018-06" db="EMBL/GenBank/DDBJ databases">
        <authorList>
            <person name="Zhirakovskaya E."/>
        </authorList>
    </citation>
    <scope>NUCLEOTIDE SEQUENCE</scope>
</reference>
<accession>A0A3B1CLI8</accession>
<evidence type="ECO:0000313" key="1">
    <source>
        <dbReference type="EMBL" id="VAX17587.1"/>
    </source>
</evidence>
<organism evidence="1">
    <name type="scientific">hydrothermal vent metagenome</name>
    <dbReference type="NCBI Taxonomy" id="652676"/>
    <lineage>
        <taxon>unclassified sequences</taxon>
        <taxon>metagenomes</taxon>
        <taxon>ecological metagenomes</taxon>
    </lineage>
</organism>
<sequence>PTDEQSALIKQGLKGGSFAYFNQKAGFGVEQRFEPNSFENISLYWSPERIQINLEMTPTVKKLQAGELSKYAYEVHYLDKSPITY</sequence>
<feature type="non-terminal residue" evidence="1">
    <location>
        <position position="1"/>
    </location>
</feature>
<dbReference type="AlphaFoldDB" id="A0A3B1CLI8"/>
<proteinExistence type="predicted"/>
<dbReference type="EMBL" id="UOGD01000080">
    <property type="protein sequence ID" value="VAX17587.1"/>
    <property type="molecule type" value="Genomic_DNA"/>
</dbReference>
<name>A0A3B1CLI8_9ZZZZ</name>
<protein>
    <submittedName>
        <fullName evidence="1">Uncharacterized protein</fullName>
    </submittedName>
</protein>